<dbReference type="EMBL" id="BSOH01000037">
    <property type="protein sequence ID" value="GLR20102.1"/>
    <property type="molecule type" value="Genomic_DNA"/>
</dbReference>
<reference evidence="1" key="1">
    <citation type="journal article" date="2014" name="Int. J. Syst. Evol. Microbiol.">
        <title>Complete genome sequence of Corynebacterium casei LMG S-19264T (=DSM 44701T), isolated from a smear-ripened cheese.</title>
        <authorList>
            <consortium name="US DOE Joint Genome Institute (JGI-PGF)"/>
            <person name="Walter F."/>
            <person name="Albersmeier A."/>
            <person name="Kalinowski J."/>
            <person name="Ruckert C."/>
        </authorList>
    </citation>
    <scope>NUCLEOTIDE SEQUENCE</scope>
    <source>
        <strain evidence="1">NBRC 108769</strain>
    </source>
</reference>
<sequence>MIRPLLTIRSIIALLVMISIGFTSCESDAYFEVPDGESKLFAFSEINTEDLIEVKVNTSIGINTDDRFYFPGQEGANVTLYKDGVPLDNPGFRYISSKAAFVSLGSFRPETNAVYGLHVELTDKTSKIKEIYAETSIPVKDTLSNVLIEKIDESHIRVSCGFKNLENEYFMLIPKFKSYQGAFLRTEISDIENTNVSLRSIINENKLLISKAELEEDLIFEVTSDEVLTGNLLDIELRSITKEAYKYYEKYSLEVVSQSISVSEPIIRQTNFENGLGLFTGYAKSSASFLIN</sequence>
<evidence type="ECO:0000313" key="1">
    <source>
        <dbReference type="EMBL" id="GLR20102.1"/>
    </source>
</evidence>
<dbReference type="AlphaFoldDB" id="A0AA37STX1"/>
<accession>A0AA37STX1</accession>
<protein>
    <recommendedName>
        <fullName evidence="3">DUF4249 family protein</fullName>
    </recommendedName>
</protein>
<dbReference type="InterPro" id="IPR025345">
    <property type="entry name" value="DUF4249"/>
</dbReference>
<evidence type="ECO:0008006" key="3">
    <source>
        <dbReference type="Google" id="ProtNLM"/>
    </source>
</evidence>
<keyword evidence="2" id="KW-1185">Reference proteome</keyword>
<dbReference type="RefSeq" id="WP_235294941.1">
    <property type="nucleotide sequence ID" value="NZ_JAJNKA010000016.1"/>
</dbReference>
<proteinExistence type="predicted"/>
<organism evidence="1 2">
    <name type="scientific">Portibacter lacus</name>
    <dbReference type="NCBI Taxonomy" id="1099794"/>
    <lineage>
        <taxon>Bacteria</taxon>
        <taxon>Pseudomonadati</taxon>
        <taxon>Bacteroidota</taxon>
        <taxon>Saprospiria</taxon>
        <taxon>Saprospirales</taxon>
        <taxon>Haliscomenobacteraceae</taxon>
        <taxon>Portibacter</taxon>
    </lineage>
</organism>
<gene>
    <name evidence="1" type="ORF">GCM10007940_47180</name>
</gene>
<reference evidence="1" key="2">
    <citation type="submission" date="2023-01" db="EMBL/GenBank/DDBJ databases">
        <title>Draft genome sequence of Portibacter lacus strain NBRC 108769.</title>
        <authorList>
            <person name="Sun Q."/>
            <person name="Mori K."/>
        </authorList>
    </citation>
    <scope>NUCLEOTIDE SEQUENCE</scope>
    <source>
        <strain evidence="1">NBRC 108769</strain>
    </source>
</reference>
<evidence type="ECO:0000313" key="2">
    <source>
        <dbReference type="Proteomes" id="UP001156666"/>
    </source>
</evidence>
<comment type="caution">
    <text evidence="1">The sequence shown here is derived from an EMBL/GenBank/DDBJ whole genome shotgun (WGS) entry which is preliminary data.</text>
</comment>
<dbReference type="Pfam" id="PF14054">
    <property type="entry name" value="DUF4249"/>
    <property type="match status" value="1"/>
</dbReference>
<dbReference type="Proteomes" id="UP001156666">
    <property type="component" value="Unassembled WGS sequence"/>
</dbReference>
<dbReference type="PROSITE" id="PS51257">
    <property type="entry name" value="PROKAR_LIPOPROTEIN"/>
    <property type="match status" value="1"/>
</dbReference>
<name>A0AA37STX1_9BACT</name>